<feature type="compositionally biased region" description="Polar residues" evidence="1">
    <location>
        <begin position="157"/>
        <end position="166"/>
    </location>
</feature>
<dbReference type="RefSeq" id="WP_202747090.1">
    <property type="nucleotide sequence ID" value="NZ_JAESWC010000001.1"/>
</dbReference>
<feature type="region of interest" description="Disordered" evidence="1">
    <location>
        <begin position="78"/>
        <end position="99"/>
    </location>
</feature>
<evidence type="ECO:0000259" key="2">
    <source>
        <dbReference type="Pfam" id="PF09557"/>
    </source>
</evidence>
<reference evidence="3 4" key="1">
    <citation type="submission" date="2021-01" db="EMBL/GenBank/DDBJ databases">
        <title>Genome public.</title>
        <authorList>
            <person name="Liu C."/>
            <person name="Sun Q."/>
        </authorList>
    </citation>
    <scope>NUCLEOTIDE SEQUENCE [LARGE SCALE GENOMIC DNA]</scope>
    <source>
        <strain evidence="3 4">YIM B02515</strain>
    </source>
</reference>
<dbReference type="Proteomes" id="UP000632377">
    <property type="component" value="Unassembled WGS sequence"/>
</dbReference>
<feature type="compositionally biased region" description="Low complexity" evidence="1">
    <location>
        <begin position="16"/>
        <end position="27"/>
    </location>
</feature>
<gene>
    <name evidence="3" type="ORF">JK636_01640</name>
</gene>
<dbReference type="NCBIfam" id="TIGR02271">
    <property type="entry name" value="YsnF/AvaK domain"/>
    <property type="match status" value="1"/>
</dbReference>
<comment type="caution">
    <text evidence="3">The sequence shown here is derived from an EMBL/GenBank/DDBJ whole genome shotgun (WGS) entry which is preliminary data.</text>
</comment>
<organism evidence="3 4">
    <name type="scientific">Clostridium rhizosphaerae</name>
    <dbReference type="NCBI Taxonomy" id="2803861"/>
    <lineage>
        <taxon>Bacteria</taxon>
        <taxon>Bacillati</taxon>
        <taxon>Bacillota</taxon>
        <taxon>Clostridia</taxon>
        <taxon>Eubacteriales</taxon>
        <taxon>Clostridiaceae</taxon>
        <taxon>Clostridium</taxon>
    </lineage>
</organism>
<dbReference type="PANTHER" id="PTHR38463">
    <property type="entry name" value="STRESS RESPONSE PROTEIN YSNF"/>
    <property type="match status" value="1"/>
</dbReference>
<protein>
    <submittedName>
        <fullName evidence="3">YsnF/AvaK domain-containing protein</fullName>
    </submittedName>
</protein>
<dbReference type="InterPro" id="IPR052967">
    <property type="entry name" value="Stress_Response_Assoc"/>
</dbReference>
<accession>A0ABS1T542</accession>
<dbReference type="InterPro" id="IPR019060">
    <property type="entry name" value="DUF2382"/>
</dbReference>
<proteinExistence type="predicted"/>
<name>A0ABS1T542_9CLOT</name>
<keyword evidence="4" id="KW-1185">Reference proteome</keyword>
<feature type="domain" description="DUF2382" evidence="2">
    <location>
        <begin position="31"/>
        <end position="146"/>
    </location>
</feature>
<sequence length="166" mass="18746">MSILDKLFSDTDNQDSDNNNNNSKTSNEGTLKLHKEELDINKDKIQTGEVTLSKEIVEDQQTVNVPVTHEEVVIERRPVNSSKSCDAEVSSEISSDDKETIRIPVSEEKVNVDKHTVVTEEVSAYKREIENNKEINETLKREEAKINKNGDVEVVSEDNNSPDSFQ</sequence>
<evidence type="ECO:0000313" key="3">
    <source>
        <dbReference type="EMBL" id="MBL4934456.1"/>
    </source>
</evidence>
<feature type="region of interest" description="Disordered" evidence="1">
    <location>
        <begin position="1"/>
        <end position="33"/>
    </location>
</feature>
<dbReference type="PANTHER" id="PTHR38463:SF1">
    <property type="entry name" value="STRESS RESPONSE PROTEIN YSNF"/>
    <property type="match status" value="1"/>
</dbReference>
<evidence type="ECO:0000256" key="1">
    <source>
        <dbReference type="SAM" id="MobiDB-lite"/>
    </source>
</evidence>
<dbReference type="Pfam" id="PF09557">
    <property type="entry name" value="DUF2382"/>
    <property type="match status" value="1"/>
</dbReference>
<dbReference type="EMBL" id="JAESWC010000001">
    <property type="protein sequence ID" value="MBL4934456.1"/>
    <property type="molecule type" value="Genomic_DNA"/>
</dbReference>
<evidence type="ECO:0000313" key="4">
    <source>
        <dbReference type="Proteomes" id="UP000632377"/>
    </source>
</evidence>
<feature type="region of interest" description="Disordered" evidence="1">
    <location>
        <begin position="144"/>
        <end position="166"/>
    </location>
</feature>